<proteinExistence type="predicted"/>
<protein>
    <submittedName>
        <fullName evidence="1">Uncharacterized protein</fullName>
    </submittedName>
</protein>
<gene>
    <name evidence="1" type="ORF">MW7_007995</name>
</gene>
<evidence type="ECO:0000313" key="1">
    <source>
        <dbReference type="EMBL" id="TMS58646.1"/>
    </source>
</evidence>
<accession>A0ACD3SQQ8</accession>
<dbReference type="EMBL" id="AKCV02000015">
    <property type="protein sequence ID" value="TMS58646.1"/>
    <property type="molecule type" value="Genomic_DNA"/>
</dbReference>
<comment type="caution">
    <text evidence="1">The sequence shown here is derived from an EMBL/GenBank/DDBJ whole genome shotgun (WGS) entry which is preliminary data.</text>
</comment>
<keyword evidence="2" id="KW-1185">Reference proteome</keyword>
<reference evidence="1" key="1">
    <citation type="submission" date="2019-05" db="EMBL/GenBank/DDBJ databases">
        <title>Revised genome assembly of Burkholderiaceae (previously Ralstonia) sp. PBA.</title>
        <authorList>
            <person name="Gan H.M."/>
        </authorList>
    </citation>
    <scope>NUCLEOTIDE SEQUENCE</scope>
    <source>
        <strain evidence="1">PBA</strain>
    </source>
</reference>
<sequence length="422" mass="47015">MMEPRIGPAVPGIQIPNVPRRVGQQAPMPRQRVYASATMPAHLRAFNDINLASQIIGHLDPASRLQFKQAAKCTFNVTERVMQLYITKMERLTPAQRTVMFNTLLERRQFHALETQALIALGEGVKEIGVLRSDYAARPPSQTGMPFVHWCLDHAITRDDARPMHLALCLPETDVNAMYESGGSSFAPLHIIARTNHPPAKLTIVRECMASLLAHPRIDVNLFGGDGLVQRTPLLVAVRAKHTMLMEELIKHPALEWNLPAQPWRETALHEAARDGSSKEKLRILLTCRSRVNLNAQDAAGNTPLHVAVRSPLETGHVRLLIDAGADQTIRNNQGCNAYDEAIARKKDHLLQLFSSPGLAAPEPGSWQHVLGVGCDERRYAVVHQVYKTRIWIAHPDKGGSIEALQKVQRAWEQAQPLLEKN</sequence>
<evidence type="ECO:0000313" key="2">
    <source>
        <dbReference type="Proteomes" id="UP000004277"/>
    </source>
</evidence>
<name>A0ACD3SQQ8_9BURK</name>
<organism evidence="1 2">
    <name type="scientific">Imbroritus primus</name>
    <dbReference type="NCBI Taxonomy" id="3058603"/>
    <lineage>
        <taxon>Bacteria</taxon>
        <taxon>Pseudomonadati</taxon>
        <taxon>Pseudomonadota</taxon>
        <taxon>Betaproteobacteria</taxon>
        <taxon>Burkholderiales</taxon>
        <taxon>Burkholderiaceae</taxon>
        <taxon>Imbroritus</taxon>
    </lineage>
</organism>
<dbReference type="Proteomes" id="UP000004277">
    <property type="component" value="Unassembled WGS sequence"/>
</dbReference>